<feature type="repeat" description="TPR" evidence="5">
    <location>
        <begin position="703"/>
        <end position="736"/>
    </location>
</feature>
<dbReference type="InterPro" id="IPR019734">
    <property type="entry name" value="TPR_rpt"/>
</dbReference>
<reference evidence="8" key="1">
    <citation type="submission" date="2021-05" db="EMBL/GenBank/DDBJ databases">
        <title>Complete genome sequence of the cellulolytic planctomycete Telmatocola sphagniphila SP2T and characterization of the first cellulase from planctomycetes.</title>
        <authorList>
            <person name="Rakitin A.L."/>
            <person name="Beletsky A.V."/>
            <person name="Naumoff D.G."/>
            <person name="Kulichevskaya I.S."/>
            <person name="Mardanov A.V."/>
            <person name="Ravin N.V."/>
            <person name="Dedysh S.N."/>
        </authorList>
    </citation>
    <scope>NUCLEOTIDE SEQUENCE</scope>
    <source>
        <strain evidence="8">SP2T</strain>
    </source>
</reference>
<dbReference type="PANTHER" id="PTHR43289:SF6">
    <property type="entry name" value="SERINE_THREONINE-PROTEIN KINASE NEKL-3"/>
    <property type="match status" value="1"/>
</dbReference>
<keyword evidence="6" id="KW-1133">Transmembrane helix</keyword>
<dbReference type="RefSeq" id="WP_213495255.1">
    <property type="nucleotide sequence ID" value="NZ_CP074694.1"/>
</dbReference>
<feature type="transmembrane region" description="Helical" evidence="6">
    <location>
        <begin position="382"/>
        <end position="401"/>
    </location>
</feature>
<evidence type="ECO:0000313" key="8">
    <source>
        <dbReference type="EMBL" id="QVL31374.1"/>
    </source>
</evidence>
<dbReference type="EMBL" id="CP074694">
    <property type="protein sequence ID" value="QVL31374.1"/>
    <property type="molecule type" value="Genomic_DNA"/>
</dbReference>
<evidence type="ECO:0000256" key="5">
    <source>
        <dbReference type="PROSITE-ProRule" id="PRU00339"/>
    </source>
</evidence>
<dbReference type="PROSITE" id="PS50011">
    <property type="entry name" value="PROTEIN_KINASE_DOM"/>
    <property type="match status" value="1"/>
</dbReference>
<evidence type="ECO:0000313" key="9">
    <source>
        <dbReference type="Proteomes" id="UP000676194"/>
    </source>
</evidence>
<dbReference type="SUPFAM" id="SSF56112">
    <property type="entry name" value="Protein kinase-like (PK-like)"/>
    <property type="match status" value="1"/>
</dbReference>
<keyword evidence="1" id="KW-0808">Transferase</keyword>
<dbReference type="SUPFAM" id="SSF48452">
    <property type="entry name" value="TPR-like"/>
    <property type="match status" value="2"/>
</dbReference>
<dbReference type="Pfam" id="PF14559">
    <property type="entry name" value="TPR_19"/>
    <property type="match status" value="1"/>
</dbReference>
<protein>
    <submittedName>
        <fullName evidence="8">Protein kinase</fullName>
    </submittedName>
</protein>
<evidence type="ECO:0000256" key="4">
    <source>
        <dbReference type="ARBA" id="ARBA00022840"/>
    </source>
</evidence>
<dbReference type="Pfam" id="PF00069">
    <property type="entry name" value="Pkinase"/>
    <property type="match status" value="1"/>
</dbReference>
<sequence length="923" mass="104655">MQNELTANIRSRKSVLLRAENTKVGRDVTNDDTLSAAPLIPPSTKTPVFAPNAPYQLDSELARGGMGTIYKAYDLRLARNVAIKVLNDRYSKNPEAVDRFVEEAQIAAQLQHPCIPPIHEIGTLSDGRPYLVMKLIQGRTLTDLLAERKVAKENWQRDLAIFEQICLAVAYAHERRVIHRDLKPSNIMVGAFGEVQVMDWGLARVLDASESKKALRDSKELRLDENWVRDPRIDKNNDWTLAGSMIGTPTFMPPEQARGDRDEIGPQSDIFGLGAILCVMLSGEPPYKGRTIEEIRFQAVHGELDECRDRLKKVPIDPEWIDLALDCLQSDPKDRPRDARVVADRVIQIRALIENRARALEMTLTQAEIQARVERSRRKVHTLLAFLTVTAILFAAAITIWKIQQTAALEQEDKLRGAKESGRKIEMRRELDELLRQLPALQTRGMWNEARVLLEREYNSVRSINDSSMEKQILAAQKDFEFLQKLDAIRLDKALWIGNSYAQKEASPRYIQFFKDENWDFTEELDQEALERIKNSPLKSDIINALDDWATDETDKALVARINRTIFEVTCDPFRDPKSWNNGSPEHIKELAKSLLSRKAGPGLFIRLCWMLNQQGLPSLEVLEIGCNLHPNDFWLHLTQGNFYAEAYNNPEKACLAFRAALAIRPDSYPALINLGYCLIATGNHDIAIQVLESTFKIKPDSPRALTNLANAWKAKGDVKKCIELCNRVLETDPNFAHALLILGETLDDEDRTGFAKMEKLLQKDSGFVPAVLNHAAKLGNRGEIDYAIRYFRLILSISPKNDLARANLANLLRAKNSPAAFNEAREQIQESLRLNDASGFANFVLGMLLYENLQRGQEALKYLKKATELEPGSLNFCSYYAACLASVGEWELALDETLRGRKIDNTDRILQYLEEDLRHRLP</sequence>
<feature type="repeat" description="TPR" evidence="5">
    <location>
        <begin position="669"/>
        <end position="702"/>
    </location>
</feature>
<keyword evidence="9" id="KW-1185">Reference proteome</keyword>
<dbReference type="InterPro" id="IPR000719">
    <property type="entry name" value="Prot_kinase_dom"/>
</dbReference>
<dbReference type="Gene3D" id="1.25.40.10">
    <property type="entry name" value="Tetratricopeptide repeat domain"/>
    <property type="match status" value="2"/>
</dbReference>
<dbReference type="InterPro" id="IPR011990">
    <property type="entry name" value="TPR-like_helical_dom_sf"/>
</dbReference>
<evidence type="ECO:0000256" key="2">
    <source>
        <dbReference type="ARBA" id="ARBA00022741"/>
    </source>
</evidence>
<keyword evidence="5" id="KW-0802">TPR repeat</keyword>
<dbReference type="SMART" id="SM00028">
    <property type="entry name" value="TPR"/>
    <property type="match status" value="5"/>
</dbReference>
<dbReference type="InterPro" id="IPR011009">
    <property type="entry name" value="Kinase-like_dom_sf"/>
</dbReference>
<dbReference type="PROSITE" id="PS00108">
    <property type="entry name" value="PROTEIN_KINASE_ST"/>
    <property type="match status" value="1"/>
</dbReference>
<keyword evidence="6" id="KW-0472">Membrane</keyword>
<dbReference type="InterPro" id="IPR008271">
    <property type="entry name" value="Ser/Thr_kinase_AS"/>
</dbReference>
<dbReference type="SMART" id="SM00220">
    <property type="entry name" value="S_TKc"/>
    <property type="match status" value="1"/>
</dbReference>
<evidence type="ECO:0000256" key="1">
    <source>
        <dbReference type="ARBA" id="ARBA00022679"/>
    </source>
</evidence>
<dbReference type="KEGG" id="tsph:KIH39_21385"/>
<dbReference type="CDD" id="cd14014">
    <property type="entry name" value="STKc_PknB_like"/>
    <property type="match status" value="1"/>
</dbReference>
<feature type="domain" description="Protein kinase" evidence="7">
    <location>
        <begin position="55"/>
        <end position="347"/>
    </location>
</feature>
<evidence type="ECO:0000256" key="3">
    <source>
        <dbReference type="ARBA" id="ARBA00022777"/>
    </source>
</evidence>
<keyword evidence="6" id="KW-0812">Transmembrane</keyword>
<keyword evidence="3 8" id="KW-0418">Kinase</keyword>
<dbReference type="Pfam" id="PF13181">
    <property type="entry name" value="TPR_8"/>
    <property type="match status" value="1"/>
</dbReference>
<dbReference type="GO" id="GO:0004674">
    <property type="term" value="F:protein serine/threonine kinase activity"/>
    <property type="evidence" value="ECO:0007669"/>
    <property type="project" value="TreeGrafter"/>
</dbReference>
<dbReference type="GO" id="GO:0005524">
    <property type="term" value="F:ATP binding"/>
    <property type="evidence" value="ECO:0007669"/>
    <property type="project" value="UniProtKB-KW"/>
</dbReference>
<proteinExistence type="predicted"/>
<gene>
    <name evidence="8" type="ORF">KIH39_21385</name>
</gene>
<organism evidence="8 9">
    <name type="scientific">Telmatocola sphagniphila</name>
    <dbReference type="NCBI Taxonomy" id="1123043"/>
    <lineage>
        <taxon>Bacteria</taxon>
        <taxon>Pseudomonadati</taxon>
        <taxon>Planctomycetota</taxon>
        <taxon>Planctomycetia</taxon>
        <taxon>Gemmatales</taxon>
        <taxon>Gemmataceae</taxon>
    </lineage>
</organism>
<dbReference type="Gene3D" id="1.10.510.10">
    <property type="entry name" value="Transferase(Phosphotransferase) domain 1"/>
    <property type="match status" value="1"/>
</dbReference>
<dbReference type="PANTHER" id="PTHR43289">
    <property type="entry name" value="MITOGEN-ACTIVATED PROTEIN KINASE KINASE KINASE 20-RELATED"/>
    <property type="match status" value="1"/>
</dbReference>
<keyword evidence="2" id="KW-0547">Nucleotide-binding</keyword>
<dbReference type="PROSITE" id="PS50005">
    <property type="entry name" value="TPR"/>
    <property type="match status" value="2"/>
</dbReference>
<keyword evidence="4" id="KW-0067">ATP-binding</keyword>
<name>A0A8E6B4Y4_9BACT</name>
<accession>A0A8E6B4Y4</accession>
<dbReference type="AlphaFoldDB" id="A0A8E6B4Y4"/>
<evidence type="ECO:0000256" key="6">
    <source>
        <dbReference type="SAM" id="Phobius"/>
    </source>
</evidence>
<dbReference type="Proteomes" id="UP000676194">
    <property type="component" value="Chromosome"/>
</dbReference>
<evidence type="ECO:0000259" key="7">
    <source>
        <dbReference type="PROSITE" id="PS50011"/>
    </source>
</evidence>
<dbReference type="Gene3D" id="3.30.200.20">
    <property type="entry name" value="Phosphorylase Kinase, domain 1"/>
    <property type="match status" value="1"/>
</dbReference>